<sequence length="93" mass="10252">MNLVGGIAIYCIIWFLTLFAVLPFGVRTSEEEGSDPVEGAADSAPANPQMGRKVLITTGVAFIIWLIAFVTLEYRLISLDDIPFFPRFGDEAR</sequence>
<feature type="transmembrane region" description="Helical" evidence="1">
    <location>
        <begin position="54"/>
        <end position="77"/>
    </location>
</feature>
<dbReference type="GeneID" id="300654894"/>
<proteinExistence type="predicted"/>
<dbReference type="AlphaFoldDB" id="A0A845QBI0"/>
<name>A0A845QBI0_9HYPH</name>
<dbReference type="RefSeq" id="WP_160587558.1">
    <property type="nucleotide sequence ID" value="NZ_BMHN01000001.1"/>
</dbReference>
<dbReference type="EMBL" id="WXYQ01000005">
    <property type="protein sequence ID" value="NBG95638.1"/>
    <property type="molecule type" value="Genomic_DNA"/>
</dbReference>
<accession>A0A845QBI0</accession>
<dbReference type="Pfam" id="PF07330">
    <property type="entry name" value="DUF1467"/>
    <property type="match status" value="1"/>
</dbReference>
<evidence type="ECO:0000313" key="2">
    <source>
        <dbReference type="EMBL" id="NBG95638.1"/>
    </source>
</evidence>
<dbReference type="OrthoDB" id="9804637at2"/>
<keyword evidence="1" id="KW-0812">Transmembrane</keyword>
<protein>
    <submittedName>
        <fullName evidence="2">DUF1467 family protein</fullName>
    </submittedName>
</protein>
<gene>
    <name evidence="2" type="ORF">GTQ45_07820</name>
</gene>
<evidence type="ECO:0000313" key="3">
    <source>
        <dbReference type="Proteomes" id="UP000470384"/>
    </source>
</evidence>
<organism evidence="2 3">
    <name type="scientific">Pyruvatibacter mobilis</name>
    <dbReference type="NCBI Taxonomy" id="1712261"/>
    <lineage>
        <taxon>Bacteria</taxon>
        <taxon>Pseudomonadati</taxon>
        <taxon>Pseudomonadota</taxon>
        <taxon>Alphaproteobacteria</taxon>
        <taxon>Hyphomicrobiales</taxon>
        <taxon>Parvibaculaceae</taxon>
        <taxon>Pyruvatibacter</taxon>
    </lineage>
</organism>
<dbReference type="Proteomes" id="UP000470384">
    <property type="component" value="Unassembled WGS sequence"/>
</dbReference>
<keyword evidence="1" id="KW-1133">Transmembrane helix</keyword>
<feature type="transmembrane region" description="Helical" evidence="1">
    <location>
        <begin position="7"/>
        <end position="26"/>
    </location>
</feature>
<keyword evidence="1" id="KW-0472">Membrane</keyword>
<dbReference type="InterPro" id="IPR009935">
    <property type="entry name" value="DUF1467"/>
</dbReference>
<comment type="caution">
    <text evidence="2">The sequence shown here is derived from an EMBL/GenBank/DDBJ whole genome shotgun (WGS) entry which is preliminary data.</text>
</comment>
<keyword evidence="3" id="KW-1185">Reference proteome</keyword>
<evidence type="ECO:0000256" key="1">
    <source>
        <dbReference type="SAM" id="Phobius"/>
    </source>
</evidence>
<reference evidence="2 3" key="1">
    <citation type="journal article" date="2016" name="Int. J. Syst. Evol. Microbiol.">
        <title>Pyruvatibacter mobilis gen. nov., sp. nov., a marine bacterium from the culture broth of Picochlorum sp. 122.</title>
        <authorList>
            <person name="Wang G."/>
            <person name="Tang M."/>
            <person name="Wu H."/>
            <person name="Dai S."/>
            <person name="Li T."/>
            <person name="Chen C."/>
            <person name="He H."/>
            <person name="Fan J."/>
            <person name="Xiang W."/>
            <person name="Li X."/>
        </authorList>
    </citation>
    <scope>NUCLEOTIDE SEQUENCE [LARGE SCALE GENOMIC DNA]</scope>
    <source>
        <strain evidence="2 3">GYP-11</strain>
    </source>
</reference>